<dbReference type="GO" id="GO:0006310">
    <property type="term" value="P:DNA recombination"/>
    <property type="evidence" value="ECO:0007669"/>
    <property type="project" value="UniProtKB-KW"/>
</dbReference>
<sequence length="387" mass="43475">MSSDCLCTPPEIVDSAKAATKNLLPVKSRERYEINYDKFMKWRTSNKIQSFSENVLLAYFEQLSITMKPSTLWATYSMLKSTISINHDINIASYSKLQALLKRKSDGFKSKKSKVLNSQQINTFLKNAPDRKYLLMKVILIFGICGACRRQEIRNIKTEDVENTGKSFIVKIVESKTKTSRSFVISDEFYPICKKYLSLRPSGGDTNKLPFFLNYINEKCTKQPVGINKIGSVPKNIAEFLGLPNKELYTGHCLRRSSATILVDAGGDLLALKRHGGWKSSTIAEGYVDDSLKNKEDNASKITNAINIFNKSETSANVYPARNIDSILANCNKKSGETSVFNDSETINVDQSVNNDSIIVNCNKENANPSLTFNNCTVTINNYYKEM</sequence>
<dbReference type="OrthoDB" id="6741231at2759"/>
<dbReference type="InterPro" id="IPR002104">
    <property type="entry name" value="Integrase_catalytic"/>
</dbReference>
<protein>
    <recommendedName>
        <fullName evidence="3">Tyr recombinase domain-containing protein</fullName>
    </recommendedName>
</protein>
<dbReference type="GO" id="GO:0015074">
    <property type="term" value="P:DNA integration"/>
    <property type="evidence" value="ECO:0007669"/>
    <property type="project" value="InterPro"/>
</dbReference>
<dbReference type="Gene3D" id="1.10.443.10">
    <property type="entry name" value="Intergrase catalytic core"/>
    <property type="match status" value="1"/>
</dbReference>
<name>A0A9P0FGJ7_BRAAE</name>
<dbReference type="PROSITE" id="PS51898">
    <property type="entry name" value="TYR_RECOMBINASE"/>
    <property type="match status" value="1"/>
</dbReference>
<dbReference type="Proteomes" id="UP001154078">
    <property type="component" value="Chromosome 3"/>
</dbReference>
<dbReference type="Pfam" id="PF00589">
    <property type="entry name" value="Phage_integrase"/>
    <property type="match status" value="1"/>
</dbReference>
<dbReference type="InterPro" id="IPR050090">
    <property type="entry name" value="Tyrosine_recombinase_XerCD"/>
</dbReference>
<keyword evidence="2" id="KW-0233">DNA recombination</keyword>
<dbReference type="InterPro" id="IPR011010">
    <property type="entry name" value="DNA_brk_join_enz"/>
</dbReference>
<keyword evidence="5" id="KW-1185">Reference proteome</keyword>
<accession>A0A9P0FGJ7</accession>
<dbReference type="AlphaFoldDB" id="A0A9P0FGJ7"/>
<evidence type="ECO:0000313" key="5">
    <source>
        <dbReference type="Proteomes" id="UP001154078"/>
    </source>
</evidence>
<evidence type="ECO:0000256" key="2">
    <source>
        <dbReference type="ARBA" id="ARBA00023172"/>
    </source>
</evidence>
<feature type="domain" description="Tyr recombinase" evidence="3">
    <location>
        <begin position="111"/>
        <end position="303"/>
    </location>
</feature>
<proteinExistence type="predicted"/>
<dbReference type="PANTHER" id="PTHR30349:SF41">
    <property type="entry name" value="INTEGRASE_RECOMBINASE PROTEIN MJ0367-RELATED"/>
    <property type="match status" value="1"/>
</dbReference>
<keyword evidence="1" id="KW-0238">DNA-binding</keyword>
<gene>
    <name evidence="4" type="ORF">MELIAE_LOCUS4715</name>
</gene>
<organism evidence="4 5">
    <name type="scientific">Brassicogethes aeneus</name>
    <name type="common">Rape pollen beetle</name>
    <name type="synonym">Meligethes aeneus</name>
    <dbReference type="NCBI Taxonomy" id="1431903"/>
    <lineage>
        <taxon>Eukaryota</taxon>
        <taxon>Metazoa</taxon>
        <taxon>Ecdysozoa</taxon>
        <taxon>Arthropoda</taxon>
        <taxon>Hexapoda</taxon>
        <taxon>Insecta</taxon>
        <taxon>Pterygota</taxon>
        <taxon>Neoptera</taxon>
        <taxon>Endopterygota</taxon>
        <taxon>Coleoptera</taxon>
        <taxon>Polyphaga</taxon>
        <taxon>Cucujiformia</taxon>
        <taxon>Nitidulidae</taxon>
        <taxon>Meligethinae</taxon>
        <taxon>Brassicogethes</taxon>
    </lineage>
</organism>
<reference evidence="4" key="1">
    <citation type="submission" date="2021-12" db="EMBL/GenBank/DDBJ databases">
        <authorList>
            <person name="King R."/>
        </authorList>
    </citation>
    <scope>NUCLEOTIDE SEQUENCE</scope>
</reference>
<dbReference type="InterPro" id="IPR013762">
    <property type="entry name" value="Integrase-like_cat_sf"/>
</dbReference>
<evidence type="ECO:0000313" key="4">
    <source>
        <dbReference type="EMBL" id="CAH0552504.1"/>
    </source>
</evidence>
<evidence type="ECO:0000256" key="1">
    <source>
        <dbReference type="ARBA" id="ARBA00023125"/>
    </source>
</evidence>
<evidence type="ECO:0000259" key="3">
    <source>
        <dbReference type="PROSITE" id="PS51898"/>
    </source>
</evidence>
<dbReference type="EMBL" id="OV121134">
    <property type="protein sequence ID" value="CAH0552504.1"/>
    <property type="molecule type" value="Genomic_DNA"/>
</dbReference>
<dbReference type="SUPFAM" id="SSF56349">
    <property type="entry name" value="DNA breaking-rejoining enzymes"/>
    <property type="match status" value="1"/>
</dbReference>
<dbReference type="CDD" id="cd00397">
    <property type="entry name" value="DNA_BRE_C"/>
    <property type="match status" value="1"/>
</dbReference>
<dbReference type="PANTHER" id="PTHR30349">
    <property type="entry name" value="PHAGE INTEGRASE-RELATED"/>
    <property type="match status" value="1"/>
</dbReference>
<dbReference type="GO" id="GO:0003677">
    <property type="term" value="F:DNA binding"/>
    <property type="evidence" value="ECO:0007669"/>
    <property type="project" value="UniProtKB-KW"/>
</dbReference>